<comment type="caution">
    <text evidence="1">The sequence shown here is derived from an EMBL/GenBank/DDBJ whole genome shotgun (WGS) entry which is preliminary data.</text>
</comment>
<gene>
    <name evidence="1" type="ORF">CBG54_06340</name>
</gene>
<dbReference type="RefSeq" id="WP_098974483.1">
    <property type="nucleotide sequence ID" value="NZ_CP077115.1"/>
</dbReference>
<sequence length="69" mass="8184">MQKLYSVKELTKISGLNKNLIYDFINFGYLKAIKFKTIKVTENSWNEFIDKYDGYDLSDLKNPKKIEVK</sequence>
<evidence type="ECO:0000313" key="1">
    <source>
        <dbReference type="EMBL" id="PHI06682.1"/>
    </source>
</evidence>
<evidence type="ECO:0000313" key="2">
    <source>
        <dbReference type="Proteomes" id="UP000224182"/>
    </source>
</evidence>
<protein>
    <submittedName>
        <fullName evidence="1">Excisionase</fullName>
    </submittedName>
</protein>
<proteinExistence type="predicted"/>
<dbReference type="AlphaFoldDB" id="A0A2C6BS84"/>
<name>A0A2C6BS84_FUSNP</name>
<dbReference type="Proteomes" id="UP000224182">
    <property type="component" value="Unassembled WGS sequence"/>
</dbReference>
<accession>A0A2C6BS84</accession>
<reference evidence="1 2" key="1">
    <citation type="submission" date="2017-06" db="EMBL/GenBank/DDBJ databases">
        <title>Draft genome sequence of Fusobacterium nucleatum subsp. polymorphum KCOM 1271 (=ChDC F305).</title>
        <authorList>
            <person name="Kook J.-K."/>
            <person name="Park S.-N."/>
            <person name="Lim Y.K."/>
            <person name="Roh H."/>
        </authorList>
    </citation>
    <scope>NUCLEOTIDE SEQUENCE [LARGE SCALE GENOMIC DNA]</scope>
    <source>
        <strain evidence="2">KCOM 1271 (ChDC F305)</strain>
    </source>
</reference>
<organism evidence="1 2">
    <name type="scientific">Fusobacterium nucleatum subsp. polymorphum</name>
    <name type="common">Fusobacterium polymorphum</name>
    <dbReference type="NCBI Taxonomy" id="76857"/>
    <lineage>
        <taxon>Bacteria</taxon>
        <taxon>Fusobacteriati</taxon>
        <taxon>Fusobacteriota</taxon>
        <taxon>Fusobacteriia</taxon>
        <taxon>Fusobacteriales</taxon>
        <taxon>Fusobacteriaceae</taxon>
        <taxon>Fusobacterium</taxon>
    </lineage>
</organism>
<dbReference type="EMBL" id="NIRN01000001">
    <property type="protein sequence ID" value="PHI06682.1"/>
    <property type="molecule type" value="Genomic_DNA"/>
</dbReference>